<feature type="compositionally biased region" description="Polar residues" evidence="5">
    <location>
        <begin position="969"/>
        <end position="995"/>
    </location>
</feature>
<reference evidence="7 8" key="1">
    <citation type="submission" date="2018-04" db="EMBL/GenBank/DDBJ databases">
        <title>The genome of golden apple snail Pomacea canaliculata provides insight into stress tolerance and invasive adaptation.</title>
        <authorList>
            <person name="Liu C."/>
            <person name="Liu B."/>
            <person name="Ren Y."/>
            <person name="Zhang Y."/>
            <person name="Wang H."/>
            <person name="Li S."/>
            <person name="Jiang F."/>
            <person name="Yin L."/>
            <person name="Zhang G."/>
            <person name="Qian W."/>
            <person name="Fan W."/>
        </authorList>
    </citation>
    <scope>NUCLEOTIDE SEQUENCE [LARGE SCALE GENOMIC DNA]</scope>
    <source>
        <strain evidence="7">SZHN2017</strain>
        <tissue evidence="7">Muscle</tissue>
    </source>
</reference>
<feature type="domain" description="F5/8 type C" evidence="6">
    <location>
        <begin position="1"/>
        <end position="89"/>
    </location>
</feature>
<dbReference type="Gene3D" id="2.60.120.260">
    <property type="entry name" value="Galactose-binding domain-like"/>
    <property type="match status" value="3"/>
</dbReference>
<dbReference type="STRING" id="400727.A0A2T7PBQ5"/>
<feature type="domain" description="F5/8 type C" evidence="6">
    <location>
        <begin position="104"/>
        <end position="203"/>
    </location>
</feature>
<comment type="caution">
    <text evidence="7">The sequence shown here is derived from an EMBL/GenBank/DDBJ whole genome shotgun (WGS) entry which is preliminary data.</text>
</comment>
<feature type="region of interest" description="Disordered" evidence="5">
    <location>
        <begin position="969"/>
        <end position="1038"/>
    </location>
</feature>
<evidence type="ECO:0000256" key="3">
    <source>
        <dbReference type="ARBA" id="ARBA00022729"/>
    </source>
</evidence>
<organism evidence="7 8">
    <name type="scientific">Pomacea canaliculata</name>
    <name type="common">Golden apple snail</name>
    <dbReference type="NCBI Taxonomy" id="400727"/>
    <lineage>
        <taxon>Eukaryota</taxon>
        <taxon>Metazoa</taxon>
        <taxon>Spiralia</taxon>
        <taxon>Lophotrochozoa</taxon>
        <taxon>Mollusca</taxon>
        <taxon>Gastropoda</taxon>
        <taxon>Caenogastropoda</taxon>
        <taxon>Architaenioglossa</taxon>
        <taxon>Ampullarioidea</taxon>
        <taxon>Ampullariidae</taxon>
        <taxon>Pomacea</taxon>
    </lineage>
</organism>
<evidence type="ECO:0000259" key="6">
    <source>
        <dbReference type="PROSITE" id="PS50022"/>
    </source>
</evidence>
<evidence type="ECO:0000256" key="4">
    <source>
        <dbReference type="ARBA" id="ARBA00023180"/>
    </source>
</evidence>
<feature type="compositionally biased region" description="Low complexity" evidence="5">
    <location>
        <begin position="996"/>
        <end position="1014"/>
    </location>
</feature>
<evidence type="ECO:0000256" key="5">
    <source>
        <dbReference type="SAM" id="MobiDB-lite"/>
    </source>
</evidence>
<feature type="compositionally biased region" description="Polar residues" evidence="5">
    <location>
        <begin position="1015"/>
        <end position="1025"/>
    </location>
</feature>
<feature type="compositionally biased region" description="Low complexity" evidence="5">
    <location>
        <begin position="863"/>
        <end position="881"/>
    </location>
</feature>
<sequence>MCMYSVTDKHPWIQVNFEELKQVSGVLLQGRPTGQFHVQHSIDGITFTDYTDSPSTPPYIFRATDYGNQPSAQLFNRNIVAQYIRIVPVDATENLELRVENTPWIQVDLRSLKLISGVMTQGSPDTDRWTTSYTISYSIDGNTFTQYTSQPGDSTPYIFTGNTDRNTPVRNLFNRDVLARYVRLYPISSSPLGYGLRFDLLGCRPDIPPTGFTPTASPSAEPGVSILVPIHVCNVPMGLSNPLVISNSQLRASSYLDMFHMPDRARIFTEQDGPYASGWRPSVSNDRQWIEVDFLTSYAIGGISTQGSADSPYWVTRYEIYYSNDGQNFYPVPTSGNQIQNIFEGNTDQNTPVMHLFPVIHARYIRIRPTDTPTVGPSVTPTAQPSISPSFTSAGCRYWTSWVNSNKPSEGNEYESLQSLGGLVHVCQPQQALDIECRVAGTRVAWDQAGQKDVTCDKQQLMLMCLDTAEQTCFDYEIRVLCDECTSPTPAVTTPTPPPQGSCAAGWSPWYNRNKNVANGDHEQLSKEELESWCRGGKVSQVECNAVADNQPSYNKPLITNCDVETGFTCDAEINAPLPCEDFMIRYMCDCSGVTIKSSPTGETPTPNPATCKSGWTTWINTPSTSDGDREQLTKEQKQQLCPNGMMVEVDCQTVTGIEYFSSGEVVTCNVDQGLICNNVDNEPVPCNDYKIRYRCECLQQPTAQPTGTSGESPSASPPSISGQTPSISPTAQTGGTPTPAPGRCTPGWTTWINTPSTNDGDREQLTTEQKQQLCPNGKMVEVDCQTVTGIEYFSSGEVVTCDVDQGLICNNVDNEPVPCNDYKIRYRCECLQQPTAQPTGTSGESPSASPPSISGQTPSISPTAQTGGTPTPAPGRCTPGWTTWINTPSTSDGDREQLTTEQKQQLCPNGMMVEVDCQTVSGIEYFSSGEVVTCNVDQGLICNNVDNEPVPCNDYKIRYRCECLQQPTAQPTGTSGESPSASPPSISGQTPSISPTAQTGGTPTPAPGRCTPGWTTWINTPSTNDGDREQLTTEQKQQLCPNGMMVEVDCQTVSGIEYFSSGEVVTCNVDQGLICNNVDNEPVPCNDYKIRYRCECLQQPTAQPTGTSGESPSASPPSISGQTPSISPTAQTGGTPTPAPGRCTPWMDHLDQHTLNKRR</sequence>
<accession>A0A2T7PBQ5</accession>
<feature type="region of interest" description="Disordered" evidence="5">
    <location>
        <begin position="836"/>
        <end position="906"/>
    </location>
</feature>
<name>A0A2T7PBQ5_POMCA</name>
<dbReference type="InterPro" id="IPR008979">
    <property type="entry name" value="Galactose-bd-like_sf"/>
</dbReference>
<dbReference type="PANTHER" id="PTHR24543">
    <property type="entry name" value="MULTICOPPER OXIDASE-RELATED"/>
    <property type="match status" value="1"/>
</dbReference>
<gene>
    <name evidence="7" type="ORF">C0Q70_10129</name>
</gene>
<feature type="region of interest" description="Disordered" evidence="5">
    <location>
        <begin position="1102"/>
        <end position="1160"/>
    </location>
</feature>
<feature type="compositionally biased region" description="Polar residues" evidence="5">
    <location>
        <begin position="836"/>
        <end position="862"/>
    </location>
</feature>
<feature type="compositionally biased region" description="Polar residues" evidence="5">
    <location>
        <begin position="703"/>
        <end position="729"/>
    </location>
</feature>
<dbReference type="InterPro" id="IPR000421">
    <property type="entry name" value="FA58C"/>
</dbReference>
<evidence type="ECO:0000256" key="2">
    <source>
        <dbReference type="ARBA" id="ARBA00022525"/>
    </source>
</evidence>
<evidence type="ECO:0000313" key="8">
    <source>
        <dbReference type="Proteomes" id="UP000245119"/>
    </source>
</evidence>
<keyword evidence="4" id="KW-0325">Glycoprotein</keyword>
<feature type="compositionally biased region" description="Basic and acidic residues" evidence="5">
    <location>
        <begin position="1149"/>
        <end position="1160"/>
    </location>
</feature>
<dbReference type="OrthoDB" id="6158129at2759"/>
<dbReference type="Proteomes" id="UP000245119">
    <property type="component" value="Linkage Group LG5"/>
</dbReference>
<feature type="domain" description="F5/8 type C" evidence="6">
    <location>
        <begin position="233"/>
        <end position="370"/>
    </location>
</feature>
<dbReference type="PANTHER" id="PTHR24543:SF325">
    <property type="entry name" value="F5_8 TYPE C DOMAIN-CONTAINING PROTEIN"/>
    <property type="match status" value="1"/>
</dbReference>
<feature type="compositionally biased region" description="Polar residues" evidence="5">
    <location>
        <begin position="749"/>
        <end position="759"/>
    </location>
</feature>
<keyword evidence="3" id="KW-0732">Signal</keyword>
<feature type="compositionally biased region" description="Polar residues" evidence="5">
    <location>
        <begin position="882"/>
        <end position="892"/>
    </location>
</feature>
<feature type="region of interest" description="Disordered" evidence="5">
    <location>
        <begin position="703"/>
        <end position="773"/>
    </location>
</feature>
<keyword evidence="8" id="KW-1185">Reference proteome</keyword>
<dbReference type="Pfam" id="PF13330">
    <property type="entry name" value="Mucin2_WxxW"/>
    <property type="match status" value="6"/>
</dbReference>
<comment type="subcellular location">
    <subcellularLocation>
        <location evidence="1">Secreted</location>
    </subcellularLocation>
</comment>
<dbReference type="GO" id="GO:0005576">
    <property type="term" value="C:extracellular region"/>
    <property type="evidence" value="ECO:0007669"/>
    <property type="project" value="UniProtKB-SubCell"/>
</dbReference>
<evidence type="ECO:0000256" key="1">
    <source>
        <dbReference type="ARBA" id="ARBA00004613"/>
    </source>
</evidence>
<dbReference type="PROSITE" id="PS01285">
    <property type="entry name" value="FA58C_1"/>
    <property type="match status" value="1"/>
</dbReference>
<proteinExistence type="predicted"/>
<dbReference type="CDD" id="cd00057">
    <property type="entry name" value="FA58C"/>
    <property type="match status" value="2"/>
</dbReference>
<feature type="compositionally biased region" description="Low complexity" evidence="5">
    <location>
        <begin position="1129"/>
        <end position="1146"/>
    </location>
</feature>
<protein>
    <recommendedName>
        <fullName evidence="6">F5/8 type C domain-containing protein</fullName>
    </recommendedName>
</protein>
<dbReference type="InterPro" id="IPR025155">
    <property type="entry name" value="WxxW_domain"/>
</dbReference>
<dbReference type="SMART" id="SM00231">
    <property type="entry name" value="FA58C"/>
    <property type="match status" value="2"/>
</dbReference>
<feature type="compositionally biased region" description="Low complexity" evidence="5">
    <location>
        <begin position="730"/>
        <end position="748"/>
    </location>
</feature>
<feature type="compositionally biased region" description="Polar residues" evidence="5">
    <location>
        <begin position="1102"/>
        <end position="1128"/>
    </location>
</feature>
<keyword evidence="2" id="KW-0964">Secreted</keyword>
<dbReference type="Pfam" id="PF00754">
    <property type="entry name" value="F5_F8_type_C"/>
    <property type="match status" value="3"/>
</dbReference>
<dbReference type="EMBL" id="PZQS01000005">
    <property type="protein sequence ID" value="PVD30854.1"/>
    <property type="molecule type" value="Genomic_DNA"/>
</dbReference>
<evidence type="ECO:0000313" key="7">
    <source>
        <dbReference type="EMBL" id="PVD30854.1"/>
    </source>
</evidence>
<dbReference type="AlphaFoldDB" id="A0A2T7PBQ5"/>
<dbReference type="SUPFAM" id="SSF49785">
    <property type="entry name" value="Galactose-binding domain-like"/>
    <property type="match status" value="3"/>
</dbReference>
<dbReference type="PROSITE" id="PS50022">
    <property type="entry name" value="FA58C_3"/>
    <property type="match status" value="3"/>
</dbReference>